<organism evidence="9 10">
    <name type="scientific">Saccharolobus caldissimus</name>
    <dbReference type="NCBI Taxonomy" id="1702097"/>
    <lineage>
        <taxon>Archaea</taxon>
        <taxon>Thermoproteota</taxon>
        <taxon>Thermoprotei</taxon>
        <taxon>Sulfolobales</taxon>
        <taxon>Sulfolobaceae</taxon>
        <taxon>Saccharolobus</taxon>
    </lineage>
</organism>
<feature type="domain" description="AAA+ ATPase" evidence="8">
    <location>
        <begin position="39"/>
        <end position="161"/>
    </location>
</feature>
<evidence type="ECO:0000256" key="2">
    <source>
        <dbReference type="ARBA" id="ARBA00014793"/>
    </source>
</evidence>
<evidence type="ECO:0000313" key="10">
    <source>
        <dbReference type="Proteomes" id="UP001319921"/>
    </source>
</evidence>
<comment type="similarity">
    <text evidence="1 7">Belongs to the activator 1 small subunits family. RfcL subfamily.</text>
</comment>
<dbReference type="KEGG" id="scas:SACC_07250"/>
<keyword evidence="10" id="KW-1185">Reference proteome</keyword>
<keyword evidence="3 7" id="KW-0235">DNA replication</keyword>
<dbReference type="AlphaFoldDB" id="A0AAQ4CPH7"/>
<dbReference type="InterPro" id="IPR003959">
    <property type="entry name" value="ATPase_AAA_core"/>
</dbReference>
<dbReference type="Gene3D" id="1.10.8.60">
    <property type="match status" value="1"/>
</dbReference>
<keyword evidence="4 7" id="KW-0547">Nucleotide-binding</keyword>
<evidence type="ECO:0000256" key="4">
    <source>
        <dbReference type="ARBA" id="ARBA00022741"/>
    </source>
</evidence>
<dbReference type="NCBIfam" id="NF003226">
    <property type="entry name" value="PRK04195.1-1"/>
    <property type="match status" value="1"/>
</dbReference>
<dbReference type="GO" id="GO:0005524">
    <property type="term" value="F:ATP binding"/>
    <property type="evidence" value="ECO:0007669"/>
    <property type="project" value="UniProtKB-UniRule"/>
</dbReference>
<dbReference type="InterPro" id="IPR023935">
    <property type="entry name" value="Rep_factor-C_lsu"/>
</dbReference>
<dbReference type="InterPro" id="IPR047854">
    <property type="entry name" value="RFC_lid"/>
</dbReference>
<dbReference type="InterPro" id="IPR003593">
    <property type="entry name" value="AAA+_ATPase"/>
</dbReference>
<reference evidence="9 10" key="1">
    <citation type="journal article" date="2022" name="Microbiol. Resour. Announc.">
        <title>Complete Genome Sequence of the Hyperthermophilic and Acidophilic Archaeon Saccharolobus caldissimus Strain HS-3T.</title>
        <authorList>
            <person name="Sakai H.D."/>
            <person name="Kurosawa N."/>
        </authorList>
    </citation>
    <scope>NUCLEOTIDE SEQUENCE [LARGE SCALE GENOMIC DNA]</scope>
    <source>
        <strain evidence="9 10">JCM32116</strain>
    </source>
</reference>
<evidence type="ECO:0000259" key="8">
    <source>
        <dbReference type="SMART" id="SM00382"/>
    </source>
</evidence>
<dbReference type="CDD" id="cd18140">
    <property type="entry name" value="HLD_clamp_RFC"/>
    <property type="match status" value="1"/>
</dbReference>
<dbReference type="PANTHER" id="PTHR23389">
    <property type="entry name" value="CHROMOSOME TRANSMISSION FIDELITY FACTOR 18"/>
    <property type="match status" value="1"/>
</dbReference>
<evidence type="ECO:0000256" key="7">
    <source>
        <dbReference type="HAMAP-Rule" id="MF_01508"/>
    </source>
</evidence>
<accession>A0AAQ4CPH7</accession>
<dbReference type="EMBL" id="AP025226">
    <property type="protein sequence ID" value="BDB97708.1"/>
    <property type="molecule type" value="Genomic_DNA"/>
</dbReference>
<evidence type="ECO:0000256" key="6">
    <source>
        <dbReference type="ARBA" id="ARBA00032141"/>
    </source>
</evidence>
<dbReference type="Gene3D" id="3.40.50.300">
    <property type="entry name" value="P-loop containing nucleotide triphosphate hydrolases"/>
    <property type="match status" value="1"/>
</dbReference>
<dbReference type="Pfam" id="PF21960">
    <property type="entry name" value="RCF1-5-like_lid"/>
    <property type="match status" value="1"/>
</dbReference>
<dbReference type="CDD" id="cd00009">
    <property type="entry name" value="AAA"/>
    <property type="match status" value="1"/>
</dbReference>
<dbReference type="PANTHER" id="PTHR23389:SF6">
    <property type="entry name" value="REPLICATION FACTOR C SUBUNIT 1"/>
    <property type="match status" value="1"/>
</dbReference>
<dbReference type="SUPFAM" id="SSF52540">
    <property type="entry name" value="P-loop containing nucleoside triphosphate hydrolases"/>
    <property type="match status" value="1"/>
</dbReference>
<proteinExistence type="inferred from homology"/>
<dbReference type="NCBIfam" id="NF003229">
    <property type="entry name" value="PRK04195.1-5"/>
    <property type="match status" value="1"/>
</dbReference>
<dbReference type="GeneID" id="68865462"/>
<evidence type="ECO:0000256" key="5">
    <source>
        <dbReference type="ARBA" id="ARBA00022840"/>
    </source>
</evidence>
<evidence type="ECO:0000256" key="1">
    <source>
        <dbReference type="ARBA" id="ARBA00006878"/>
    </source>
</evidence>
<dbReference type="Proteomes" id="UP001319921">
    <property type="component" value="Chromosome"/>
</dbReference>
<evidence type="ECO:0000256" key="3">
    <source>
        <dbReference type="ARBA" id="ARBA00022705"/>
    </source>
</evidence>
<gene>
    <name evidence="7" type="primary">rfcL</name>
    <name evidence="9" type="ORF">SACC_07250</name>
</gene>
<sequence>MIQWFLKYRPRSLEEVENQEDAKKELKEWIESWLKGKPIVNAVLLYGPPGVGKTTLAEALAHDYKLELLEMNASDSRRLQDIKNIAEKAATYGSLFGIRGKLILLDEVDGINTREDVGAIQGILELIDKTKYPIIMTANDPWDPSLRDLRNKVKMIALNKLGKYSLRRILKKICQAERINCEDEALDYIIESSEGDARYAINMLQGVGEGYGKVTLDLIKSIVRRKERELDPFETLRDIFWAKYAWQAKSAATSAQIDYDMLMRWLSENIPIQYENMEDVWRAFDALARASIYLKRAKTGDWDLLSYAYDMMSSGVALAEIEKKKPNWKPKWKKYQFPSYIQMLSKSKDIRNIRDEIVKKISIHTSINKSINDTYPYFLIFFKKYEKQLKLNQKEKEYLNSITKS</sequence>
<protein>
    <recommendedName>
        <fullName evidence="2 7">Replication factor C large subunit</fullName>
        <shortName evidence="7">RFC large subunit</shortName>
    </recommendedName>
    <alternativeName>
        <fullName evidence="6 7">Clamp loader large subunit</fullName>
    </alternativeName>
</protein>
<name>A0AAQ4CPH7_9CREN</name>
<dbReference type="InterPro" id="IPR027417">
    <property type="entry name" value="P-loop_NTPase"/>
</dbReference>
<dbReference type="HAMAP" id="MF_01508">
    <property type="entry name" value="RfcL"/>
    <property type="match status" value="1"/>
</dbReference>
<dbReference type="RefSeq" id="WP_229571688.1">
    <property type="nucleotide sequence ID" value="NZ_AP025226.1"/>
</dbReference>
<feature type="binding site" evidence="7">
    <location>
        <begin position="47"/>
        <end position="54"/>
    </location>
    <ligand>
        <name>ATP</name>
        <dbReference type="ChEBI" id="CHEBI:30616"/>
    </ligand>
</feature>
<comment type="function">
    <text evidence="7">Part of the RFC clamp loader complex which loads the PCNA sliding clamp onto DNA.</text>
</comment>
<dbReference type="SMART" id="SM00382">
    <property type="entry name" value="AAA"/>
    <property type="match status" value="1"/>
</dbReference>
<dbReference type="GO" id="GO:0016887">
    <property type="term" value="F:ATP hydrolysis activity"/>
    <property type="evidence" value="ECO:0007669"/>
    <property type="project" value="InterPro"/>
</dbReference>
<dbReference type="GO" id="GO:0006260">
    <property type="term" value="P:DNA replication"/>
    <property type="evidence" value="ECO:0007669"/>
    <property type="project" value="UniProtKB-UniRule"/>
</dbReference>
<keyword evidence="5 7" id="KW-0067">ATP-binding</keyword>
<comment type="subunit">
    <text evidence="7">Heteromultimer composed of small subunits (RfcS) and large subunits (RfcL).</text>
</comment>
<dbReference type="Pfam" id="PF00004">
    <property type="entry name" value="AAA"/>
    <property type="match status" value="1"/>
</dbReference>
<dbReference type="GO" id="GO:0003689">
    <property type="term" value="F:DNA clamp loader activity"/>
    <property type="evidence" value="ECO:0007669"/>
    <property type="project" value="UniProtKB-UniRule"/>
</dbReference>
<evidence type="ECO:0000313" key="9">
    <source>
        <dbReference type="EMBL" id="BDB97708.1"/>
    </source>
</evidence>